<dbReference type="InterPro" id="IPR006544">
    <property type="entry name" value="P-type_TPase_V"/>
</dbReference>
<evidence type="ECO:0000256" key="3">
    <source>
        <dbReference type="ARBA" id="ARBA00022723"/>
    </source>
</evidence>
<dbReference type="GO" id="GO:0006874">
    <property type="term" value="P:intracellular calcium ion homeostasis"/>
    <property type="evidence" value="ECO:0007669"/>
    <property type="project" value="TreeGrafter"/>
</dbReference>
<evidence type="ECO:0000256" key="2">
    <source>
        <dbReference type="ARBA" id="ARBA00022553"/>
    </source>
</evidence>
<dbReference type="Proteomes" id="UP000828390">
    <property type="component" value="Unassembled WGS sequence"/>
</dbReference>
<protein>
    <submittedName>
        <fullName evidence="9">Uncharacterized protein</fullName>
    </submittedName>
</protein>
<feature type="transmembrane region" description="Helical" evidence="8">
    <location>
        <begin position="179"/>
        <end position="199"/>
    </location>
</feature>
<dbReference type="AlphaFoldDB" id="A0A9D4GU95"/>
<keyword evidence="2" id="KW-0597">Phosphoprotein</keyword>
<evidence type="ECO:0000256" key="5">
    <source>
        <dbReference type="ARBA" id="ARBA00022840"/>
    </source>
</evidence>
<keyword evidence="8" id="KW-1133">Transmembrane helix</keyword>
<organism evidence="9 10">
    <name type="scientific">Dreissena polymorpha</name>
    <name type="common">Zebra mussel</name>
    <name type="synonym">Mytilus polymorpha</name>
    <dbReference type="NCBI Taxonomy" id="45954"/>
    <lineage>
        <taxon>Eukaryota</taxon>
        <taxon>Metazoa</taxon>
        <taxon>Spiralia</taxon>
        <taxon>Lophotrochozoa</taxon>
        <taxon>Mollusca</taxon>
        <taxon>Bivalvia</taxon>
        <taxon>Autobranchia</taxon>
        <taxon>Heteroconchia</taxon>
        <taxon>Euheterodonta</taxon>
        <taxon>Imparidentia</taxon>
        <taxon>Neoheterodontei</taxon>
        <taxon>Myida</taxon>
        <taxon>Dreissenoidea</taxon>
        <taxon>Dreissenidae</taxon>
        <taxon>Dreissena</taxon>
    </lineage>
</organism>
<evidence type="ECO:0000313" key="10">
    <source>
        <dbReference type="Proteomes" id="UP000828390"/>
    </source>
</evidence>
<dbReference type="InterPro" id="IPR023298">
    <property type="entry name" value="ATPase_P-typ_TM_dom_sf"/>
</dbReference>
<name>A0A9D4GU95_DREPO</name>
<dbReference type="GO" id="GO:0140358">
    <property type="term" value="F:P-type transmembrane transporter activity"/>
    <property type="evidence" value="ECO:0007669"/>
    <property type="project" value="InterPro"/>
</dbReference>
<dbReference type="PANTHER" id="PTHR45630:SF8">
    <property type="entry name" value="CATION-TRANSPORTING ATPASE"/>
    <property type="match status" value="1"/>
</dbReference>
<reference evidence="9" key="1">
    <citation type="journal article" date="2019" name="bioRxiv">
        <title>The Genome of the Zebra Mussel, Dreissena polymorpha: A Resource for Invasive Species Research.</title>
        <authorList>
            <person name="McCartney M.A."/>
            <person name="Auch B."/>
            <person name="Kono T."/>
            <person name="Mallez S."/>
            <person name="Zhang Y."/>
            <person name="Obille A."/>
            <person name="Becker A."/>
            <person name="Abrahante J.E."/>
            <person name="Garbe J."/>
            <person name="Badalamenti J.P."/>
            <person name="Herman A."/>
            <person name="Mangelson H."/>
            <person name="Liachko I."/>
            <person name="Sullivan S."/>
            <person name="Sone E.D."/>
            <person name="Koren S."/>
            <person name="Silverstein K.A.T."/>
            <person name="Beckman K.B."/>
            <person name="Gohl D.M."/>
        </authorList>
    </citation>
    <scope>NUCLEOTIDE SEQUENCE</scope>
    <source>
        <strain evidence="9">Duluth1</strain>
        <tissue evidence="9">Whole animal</tissue>
    </source>
</reference>
<keyword evidence="3" id="KW-0479">Metal-binding</keyword>
<evidence type="ECO:0000256" key="6">
    <source>
        <dbReference type="ARBA" id="ARBA00022842"/>
    </source>
</evidence>
<keyword evidence="7" id="KW-1278">Translocase</keyword>
<dbReference type="EMBL" id="JAIWYP010000005">
    <property type="protein sequence ID" value="KAH3823103.1"/>
    <property type="molecule type" value="Genomic_DNA"/>
</dbReference>
<dbReference type="GO" id="GO:0015203">
    <property type="term" value="F:polyamine transmembrane transporter activity"/>
    <property type="evidence" value="ECO:0007669"/>
    <property type="project" value="TreeGrafter"/>
</dbReference>
<feature type="transmembrane region" description="Helical" evidence="8">
    <location>
        <begin position="66"/>
        <end position="87"/>
    </location>
</feature>
<sequence length="321" mass="36643">MACYSLTQFLSVLILYWIGNRVTDFEFLYIDLFLLTTLMITFGRTHAYGKLHKVAPPVKLMSLAPVLSLILHILIMFAVQIFFFFFIKRASWFVAFVEDPEDEYNYVSYENMAIFVSSSYQYIILAIIFSKGKPYRKSLFTNYAFLVNLIIVFGVNAWLNIYPPDEIVELFELKMPPNVPYRLIFLGGGFINLLLCLLLETLVLDSHFVSVTLQNKLDRILPGACPRYEEVESWLKGNSTWPPVTSEDIACTFQRLESAFQMSKNTLNETDNLSLSCSESDSFRLTASTGKRKFSLDDGISAGADNPTLQCDDNINDSTRL</sequence>
<keyword evidence="6" id="KW-0460">Magnesium</keyword>
<reference evidence="9" key="2">
    <citation type="submission" date="2020-11" db="EMBL/GenBank/DDBJ databases">
        <authorList>
            <person name="McCartney M.A."/>
            <person name="Auch B."/>
            <person name="Kono T."/>
            <person name="Mallez S."/>
            <person name="Becker A."/>
            <person name="Gohl D.M."/>
            <person name="Silverstein K.A.T."/>
            <person name="Koren S."/>
            <person name="Bechman K.B."/>
            <person name="Herman A."/>
            <person name="Abrahante J.E."/>
            <person name="Garbe J."/>
        </authorList>
    </citation>
    <scope>NUCLEOTIDE SEQUENCE</scope>
    <source>
        <strain evidence="9">Duluth1</strain>
        <tissue evidence="9">Whole animal</tissue>
    </source>
</reference>
<proteinExistence type="predicted"/>
<dbReference type="GO" id="GO:0005524">
    <property type="term" value="F:ATP binding"/>
    <property type="evidence" value="ECO:0007669"/>
    <property type="project" value="UniProtKB-KW"/>
</dbReference>
<keyword evidence="8" id="KW-0472">Membrane</keyword>
<accession>A0A9D4GU95</accession>
<comment type="caution">
    <text evidence="9">The sequence shown here is derived from an EMBL/GenBank/DDBJ whole genome shotgun (WGS) entry which is preliminary data.</text>
</comment>
<keyword evidence="8" id="KW-0812">Transmembrane</keyword>
<feature type="transmembrane region" description="Helical" evidence="8">
    <location>
        <begin position="140"/>
        <end position="159"/>
    </location>
</feature>
<evidence type="ECO:0000256" key="1">
    <source>
        <dbReference type="ARBA" id="ARBA00004141"/>
    </source>
</evidence>
<keyword evidence="5" id="KW-0067">ATP-binding</keyword>
<feature type="transmembrane region" description="Helical" evidence="8">
    <location>
        <begin position="27"/>
        <end position="45"/>
    </location>
</feature>
<dbReference type="PANTHER" id="PTHR45630">
    <property type="entry name" value="CATION-TRANSPORTING ATPASE-RELATED"/>
    <property type="match status" value="1"/>
</dbReference>
<dbReference type="SUPFAM" id="SSF81665">
    <property type="entry name" value="Calcium ATPase, transmembrane domain M"/>
    <property type="match status" value="1"/>
</dbReference>
<dbReference type="GO" id="GO:0046872">
    <property type="term" value="F:metal ion binding"/>
    <property type="evidence" value="ECO:0007669"/>
    <property type="project" value="UniProtKB-KW"/>
</dbReference>
<dbReference type="GO" id="GO:0019829">
    <property type="term" value="F:ATPase-coupled monoatomic cation transmembrane transporter activity"/>
    <property type="evidence" value="ECO:0007669"/>
    <property type="project" value="TreeGrafter"/>
</dbReference>
<evidence type="ECO:0000256" key="8">
    <source>
        <dbReference type="SAM" id="Phobius"/>
    </source>
</evidence>
<evidence type="ECO:0000256" key="4">
    <source>
        <dbReference type="ARBA" id="ARBA00022741"/>
    </source>
</evidence>
<keyword evidence="4" id="KW-0547">Nucleotide-binding</keyword>
<dbReference type="GO" id="GO:0016020">
    <property type="term" value="C:membrane"/>
    <property type="evidence" value="ECO:0007669"/>
    <property type="project" value="UniProtKB-SubCell"/>
</dbReference>
<gene>
    <name evidence="9" type="ORF">DPMN_124902</name>
</gene>
<evidence type="ECO:0000313" key="9">
    <source>
        <dbReference type="EMBL" id="KAH3823103.1"/>
    </source>
</evidence>
<keyword evidence="10" id="KW-1185">Reference proteome</keyword>
<evidence type="ECO:0000256" key="7">
    <source>
        <dbReference type="ARBA" id="ARBA00022967"/>
    </source>
</evidence>
<feature type="transmembrane region" description="Helical" evidence="8">
    <location>
        <begin position="107"/>
        <end position="128"/>
    </location>
</feature>
<comment type="subcellular location">
    <subcellularLocation>
        <location evidence="1">Membrane</location>
        <topology evidence="1">Multi-pass membrane protein</topology>
    </subcellularLocation>
</comment>